<sequence>MTDRLLSLPRALWRGVTPLGRAVVSLGLTALALARAAGLVELAVVAALCLLLVVVGLVVVLLPSSVRASLWLRPDRTSAGVGVQGRLRVQNRWPVSLGKPVVEVPSGTATPWVRLPTLRAGATHEQSFVVPAPRRGVITVGPVLYRRTDPVGLFARRVSWAAAVELLVRPATVELAGLPVGQLRDLEGVASDQLSMSDLAFHALREYVPGDDLRHVHWRSSARAGQLLVRQYHDSRRTSAVLLVDTRTDAYAHPDDFELALSVAASITMRAARDGYDLTLVCGDHTAGGSVITGDPTYALDALCRAAPSGGEPLPDLLARGLQAAYDASMLFVVSGTARDIDELQRVVGLVPSDLWAGVLRAGVGGEGGLAEYAGRSIITIGSLAQLPVAMAEVVR</sequence>
<dbReference type="Pfam" id="PF01882">
    <property type="entry name" value="DUF58"/>
    <property type="match status" value="1"/>
</dbReference>
<keyword evidence="1" id="KW-1133">Transmembrane helix</keyword>
<reference evidence="3" key="1">
    <citation type="submission" date="2020-11" db="EMBL/GenBank/DDBJ databases">
        <title>Nocardioides cynanchi sp. nov., isolated from soil of rhizosphere of Cynanchum wilfordii.</title>
        <authorList>
            <person name="Lee J.-S."/>
            <person name="Suh M.K."/>
            <person name="Kim J.-S."/>
        </authorList>
    </citation>
    <scope>NUCLEOTIDE SEQUENCE</scope>
    <source>
        <strain evidence="3">KCTC 19276</strain>
    </source>
</reference>
<dbReference type="PANTHER" id="PTHR34351">
    <property type="entry name" value="SLR1927 PROTEIN-RELATED"/>
    <property type="match status" value="1"/>
</dbReference>
<dbReference type="EMBL" id="JADKPO010000014">
    <property type="protein sequence ID" value="MBF4768545.1"/>
    <property type="molecule type" value="Genomic_DNA"/>
</dbReference>
<feature type="domain" description="DUF58" evidence="2">
    <location>
        <begin position="204"/>
        <end position="282"/>
    </location>
</feature>
<evidence type="ECO:0000313" key="3">
    <source>
        <dbReference type="EMBL" id="MBF4768545.1"/>
    </source>
</evidence>
<keyword evidence="1" id="KW-0812">Transmembrane</keyword>
<evidence type="ECO:0000313" key="4">
    <source>
        <dbReference type="Proteomes" id="UP000660668"/>
    </source>
</evidence>
<dbReference type="InterPro" id="IPR002881">
    <property type="entry name" value="DUF58"/>
</dbReference>
<accession>A0A930VPJ7</accession>
<dbReference type="RefSeq" id="WP_194696682.1">
    <property type="nucleotide sequence ID" value="NZ_JADKPO010000014.1"/>
</dbReference>
<feature type="transmembrane region" description="Helical" evidence="1">
    <location>
        <begin position="42"/>
        <end position="63"/>
    </location>
</feature>
<feature type="transmembrane region" description="Helical" evidence="1">
    <location>
        <begin position="12"/>
        <end position="36"/>
    </location>
</feature>
<dbReference type="AlphaFoldDB" id="A0A930VPJ7"/>
<protein>
    <submittedName>
        <fullName evidence="3">DUF58 domain-containing protein</fullName>
    </submittedName>
</protein>
<organism evidence="3 4">
    <name type="scientific">Nocardioides agariphilus</name>
    <dbReference type="NCBI Taxonomy" id="433664"/>
    <lineage>
        <taxon>Bacteria</taxon>
        <taxon>Bacillati</taxon>
        <taxon>Actinomycetota</taxon>
        <taxon>Actinomycetes</taxon>
        <taxon>Propionibacteriales</taxon>
        <taxon>Nocardioidaceae</taxon>
        <taxon>Nocardioides</taxon>
    </lineage>
</organism>
<keyword evidence="4" id="KW-1185">Reference proteome</keyword>
<comment type="caution">
    <text evidence="3">The sequence shown here is derived from an EMBL/GenBank/DDBJ whole genome shotgun (WGS) entry which is preliminary data.</text>
</comment>
<dbReference type="Proteomes" id="UP000660668">
    <property type="component" value="Unassembled WGS sequence"/>
</dbReference>
<name>A0A930VPJ7_9ACTN</name>
<evidence type="ECO:0000256" key="1">
    <source>
        <dbReference type="SAM" id="Phobius"/>
    </source>
</evidence>
<keyword evidence="1" id="KW-0472">Membrane</keyword>
<evidence type="ECO:0000259" key="2">
    <source>
        <dbReference type="Pfam" id="PF01882"/>
    </source>
</evidence>
<proteinExistence type="predicted"/>
<gene>
    <name evidence="3" type="ORF">ISU10_12295</name>
</gene>
<dbReference type="PANTHER" id="PTHR34351:SF1">
    <property type="entry name" value="SLR1927 PROTEIN"/>
    <property type="match status" value="1"/>
</dbReference>